<evidence type="ECO:0000313" key="8">
    <source>
        <dbReference type="EMBL" id="GGZ64332.1"/>
    </source>
</evidence>
<evidence type="ECO:0000256" key="3">
    <source>
        <dbReference type="ARBA" id="ARBA00022840"/>
    </source>
</evidence>
<dbReference type="GO" id="GO:0005524">
    <property type="term" value="F:ATP binding"/>
    <property type="evidence" value="ECO:0007669"/>
    <property type="project" value="UniProtKB-UniRule"/>
</dbReference>
<dbReference type="SUPFAM" id="SSF52540">
    <property type="entry name" value="P-loop containing nucleoside triphosphate hydrolases"/>
    <property type="match status" value="1"/>
</dbReference>
<comment type="similarity">
    <text evidence="6 7">Belongs to the Mrp/NBP35 ATP-binding proteins family.</text>
</comment>
<dbReference type="GO" id="GO:0140663">
    <property type="term" value="F:ATP-dependent FeS chaperone activity"/>
    <property type="evidence" value="ECO:0007669"/>
    <property type="project" value="InterPro"/>
</dbReference>
<dbReference type="NCBIfam" id="NF008669">
    <property type="entry name" value="PRK11670.1"/>
    <property type="match status" value="1"/>
</dbReference>
<dbReference type="AlphaFoldDB" id="A0A8H9M142"/>
<comment type="function">
    <text evidence="7">Binds and transfers iron-sulfur (Fe-S) clusters to target apoproteins. Can hydrolyze ATP.</text>
</comment>
<dbReference type="GO" id="GO:0051539">
    <property type="term" value="F:4 iron, 4 sulfur cluster binding"/>
    <property type="evidence" value="ECO:0007669"/>
    <property type="project" value="TreeGrafter"/>
</dbReference>
<evidence type="ECO:0000256" key="7">
    <source>
        <dbReference type="HAMAP-Rule" id="MF_02040"/>
    </source>
</evidence>
<feature type="binding site" evidence="7">
    <location>
        <begin position="103"/>
        <end position="110"/>
    </location>
    <ligand>
        <name>ATP</name>
        <dbReference type="ChEBI" id="CHEBI:30616"/>
    </ligand>
</feature>
<keyword evidence="7" id="KW-0378">Hydrolase</keyword>
<sequence>MLFSRSTPEQKLQSLVSHKLAALFELTEKQVHPWITIANNNVLISLPFAVASLHEELISAIKLAADEQKLPVEHVLIETNIPASPTKVAKVSKIKNIIAIASGKGGVGKSTSSVNLAYALMAQGAKVGLLDADIYGPSIPIMLGNTESTPASRDDKTIIPFSAHGLVASSIGYFVPAENATVWRGPMASKALEQLLRETDWPELDYLIVDMPPGTGDIQLTLAQQMPVSAAVIVTTPQDLAVADASKGIAMFNKVDVPVLGLIENMSLYICPKCGHEEHIFAQDGGAELAKRNKVPLLGQLPLNVKIRKYTDQGMPLLVAEPSDALSQTYMQCASAISKQLYMNGLLDLRIQNI</sequence>
<evidence type="ECO:0000256" key="5">
    <source>
        <dbReference type="ARBA" id="ARBA00023014"/>
    </source>
</evidence>
<dbReference type="HAMAP" id="MF_02040">
    <property type="entry name" value="Mrp_NBP35"/>
    <property type="match status" value="1"/>
</dbReference>
<evidence type="ECO:0000313" key="9">
    <source>
        <dbReference type="Proteomes" id="UP000622604"/>
    </source>
</evidence>
<evidence type="ECO:0000256" key="6">
    <source>
        <dbReference type="ARBA" id="ARBA00024036"/>
    </source>
</evidence>
<dbReference type="RefSeq" id="WP_191866088.1">
    <property type="nucleotide sequence ID" value="NZ_BMZC01000005.1"/>
</dbReference>
<dbReference type="InterPro" id="IPR027417">
    <property type="entry name" value="P-loop_NTPase"/>
</dbReference>
<dbReference type="GO" id="GO:0016887">
    <property type="term" value="F:ATP hydrolysis activity"/>
    <property type="evidence" value="ECO:0007669"/>
    <property type="project" value="UniProtKB-UniRule"/>
</dbReference>
<protein>
    <recommendedName>
        <fullName evidence="7">Iron-sulfur cluster carrier protein</fullName>
    </recommendedName>
</protein>
<dbReference type="PANTHER" id="PTHR42961:SF2">
    <property type="entry name" value="IRON-SULFUR PROTEIN NUBPL"/>
    <property type="match status" value="1"/>
</dbReference>
<keyword evidence="3 7" id="KW-0067">ATP-binding</keyword>
<evidence type="ECO:0000256" key="2">
    <source>
        <dbReference type="ARBA" id="ARBA00022741"/>
    </source>
</evidence>
<dbReference type="Gene3D" id="3.40.50.300">
    <property type="entry name" value="P-loop containing nucleotide triphosphate hydrolases"/>
    <property type="match status" value="1"/>
</dbReference>
<dbReference type="FunFam" id="3.40.50.300:FF:000418">
    <property type="entry name" value="Iron-sulfur cluster carrier protein"/>
    <property type="match status" value="1"/>
</dbReference>
<dbReference type="PANTHER" id="PTHR42961">
    <property type="entry name" value="IRON-SULFUR PROTEIN NUBPL"/>
    <property type="match status" value="1"/>
</dbReference>
<keyword evidence="2 7" id="KW-0547">Nucleotide-binding</keyword>
<keyword evidence="5 7" id="KW-0411">Iron-sulfur</keyword>
<dbReference type="GO" id="GO:0005829">
    <property type="term" value="C:cytosol"/>
    <property type="evidence" value="ECO:0007669"/>
    <property type="project" value="TreeGrafter"/>
</dbReference>
<gene>
    <name evidence="8" type="ORF">GCM10011274_23260</name>
</gene>
<dbReference type="PROSITE" id="PS01215">
    <property type="entry name" value="MRP"/>
    <property type="match status" value="1"/>
</dbReference>
<name>A0A8H9M142_9ALTE</name>
<dbReference type="Proteomes" id="UP000622604">
    <property type="component" value="Unassembled WGS sequence"/>
</dbReference>
<dbReference type="GO" id="GO:0046872">
    <property type="term" value="F:metal ion binding"/>
    <property type="evidence" value="ECO:0007669"/>
    <property type="project" value="UniProtKB-KW"/>
</dbReference>
<evidence type="ECO:0000256" key="1">
    <source>
        <dbReference type="ARBA" id="ARBA00022723"/>
    </source>
</evidence>
<evidence type="ECO:0000256" key="4">
    <source>
        <dbReference type="ARBA" id="ARBA00023004"/>
    </source>
</evidence>
<dbReference type="Pfam" id="PF10609">
    <property type="entry name" value="ParA"/>
    <property type="match status" value="1"/>
</dbReference>
<reference evidence="8" key="2">
    <citation type="submission" date="2020-09" db="EMBL/GenBank/DDBJ databases">
        <authorList>
            <person name="Sun Q."/>
            <person name="Kim S."/>
        </authorList>
    </citation>
    <scope>NUCLEOTIDE SEQUENCE</scope>
    <source>
        <strain evidence="8">KCTC 32337</strain>
    </source>
</reference>
<reference evidence="8" key="1">
    <citation type="journal article" date="2014" name="Int. J. Syst. Evol. Microbiol.">
        <title>Complete genome sequence of Corynebacterium casei LMG S-19264T (=DSM 44701T), isolated from a smear-ripened cheese.</title>
        <authorList>
            <consortium name="US DOE Joint Genome Institute (JGI-PGF)"/>
            <person name="Walter F."/>
            <person name="Albersmeier A."/>
            <person name="Kalinowski J."/>
            <person name="Ruckert C."/>
        </authorList>
    </citation>
    <scope>NUCLEOTIDE SEQUENCE</scope>
    <source>
        <strain evidence="8">KCTC 32337</strain>
    </source>
</reference>
<dbReference type="EMBL" id="BMZC01000005">
    <property type="protein sequence ID" value="GGZ64332.1"/>
    <property type="molecule type" value="Genomic_DNA"/>
</dbReference>
<proteinExistence type="inferred from homology"/>
<accession>A0A8H9M142</accession>
<organism evidence="8 9">
    <name type="scientific">Paraglaciecola chathamensis</name>
    <dbReference type="NCBI Taxonomy" id="368405"/>
    <lineage>
        <taxon>Bacteria</taxon>
        <taxon>Pseudomonadati</taxon>
        <taxon>Pseudomonadota</taxon>
        <taxon>Gammaproteobacteria</taxon>
        <taxon>Alteromonadales</taxon>
        <taxon>Alteromonadaceae</taxon>
        <taxon>Paraglaciecola</taxon>
    </lineage>
</organism>
<dbReference type="InterPro" id="IPR019591">
    <property type="entry name" value="Mrp/NBP35_ATP-bd"/>
</dbReference>
<dbReference type="InterPro" id="IPR044304">
    <property type="entry name" value="NUBPL-like"/>
</dbReference>
<comment type="subunit">
    <text evidence="7">Homodimer.</text>
</comment>
<keyword evidence="1 7" id="KW-0479">Metal-binding</keyword>
<comment type="caution">
    <text evidence="8">The sequence shown here is derived from an EMBL/GenBank/DDBJ whole genome shotgun (WGS) entry which is preliminary data.</text>
</comment>
<dbReference type="InterPro" id="IPR000808">
    <property type="entry name" value="Mrp-like_CS"/>
</dbReference>
<dbReference type="InterPro" id="IPR033756">
    <property type="entry name" value="YlxH/NBP35"/>
</dbReference>
<keyword evidence="4 7" id="KW-0408">Iron</keyword>
<dbReference type="GO" id="GO:0016226">
    <property type="term" value="P:iron-sulfur cluster assembly"/>
    <property type="evidence" value="ECO:0007669"/>
    <property type="project" value="InterPro"/>
</dbReference>
<dbReference type="CDD" id="cd02037">
    <property type="entry name" value="Mrp_NBP35"/>
    <property type="match status" value="1"/>
</dbReference>